<dbReference type="GO" id="GO:0008380">
    <property type="term" value="P:RNA splicing"/>
    <property type="evidence" value="ECO:0007669"/>
    <property type="project" value="UniProtKB-KW"/>
</dbReference>
<dbReference type="PANTHER" id="PTHR17204">
    <property type="entry name" value="PRE-MRNA PROCESSING PROTEIN PRP39-RELATED"/>
    <property type="match status" value="1"/>
</dbReference>
<dbReference type="Pfam" id="PF23241">
    <property type="entry name" value="HAT_PRP39_C"/>
    <property type="match status" value="1"/>
</dbReference>
<name>A0A392P5L6_9FABA</name>
<dbReference type="AlphaFoldDB" id="A0A392P5L6"/>
<dbReference type="InterPro" id="IPR011990">
    <property type="entry name" value="TPR-like_helical_dom_sf"/>
</dbReference>
<keyword evidence="5" id="KW-0539">Nucleus</keyword>
<evidence type="ECO:0000256" key="2">
    <source>
        <dbReference type="ARBA" id="ARBA00022664"/>
    </source>
</evidence>
<dbReference type="SUPFAM" id="SSF48452">
    <property type="entry name" value="TPR-like"/>
    <property type="match status" value="1"/>
</dbReference>
<accession>A0A392P5L6</accession>
<keyword evidence="2" id="KW-0507">mRNA processing</keyword>
<keyword evidence="7" id="KW-1185">Reference proteome</keyword>
<dbReference type="GO" id="GO:0006397">
    <property type="term" value="P:mRNA processing"/>
    <property type="evidence" value="ECO:0007669"/>
    <property type="project" value="UniProtKB-KW"/>
</dbReference>
<keyword evidence="3" id="KW-0677">Repeat</keyword>
<dbReference type="InterPro" id="IPR059164">
    <property type="entry name" value="HAT_PRP39_C"/>
</dbReference>
<dbReference type="EMBL" id="LXQA010065040">
    <property type="protein sequence ID" value="MCI07338.1"/>
    <property type="molecule type" value="Genomic_DNA"/>
</dbReference>
<keyword evidence="4" id="KW-0508">mRNA splicing</keyword>
<dbReference type="Proteomes" id="UP000265520">
    <property type="component" value="Unassembled WGS sequence"/>
</dbReference>
<protein>
    <submittedName>
        <fullName evidence="6">Squamous cell carcinoma antigen recognized by T-cells 3-like</fullName>
    </submittedName>
</protein>
<dbReference type="GO" id="GO:0005634">
    <property type="term" value="C:nucleus"/>
    <property type="evidence" value="ECO:0007669"/>
    <property type="project" value="UniProtKB-SubCell"/>
</dbReference>
<feature type="non-terminal residue" evidence="6">
    <location>
        <position position="128"/>
    </location>
</feature>
<organism evidence="6 7">
    <name type="scientific">Trifolium medium</name>
    <dbReference type="NCBI Taxonomy" id="97028"/>
    <lineage>
        <taxon>Eukaryota</taxon>
        <taxon>Viridiplantae</taxon>
        <taxon>Streptophyta</taxon>
        <taxon>Embryophyta</taxon>
        <taxon>Tracheophyta</taxon>
        <taxon>Spermatophyta</taxon>
        <taxon>Magnoliopsida</taxon>
        <taxon>eudicotyledons</taxon>
        <taxon>Gunneridae</taxon>
        <taxon>Pentapetalae</taxon>
        <taxon>rosids</taxon>
        <taxon>fabids</taxon>
        <taxon>Fabales</taxon>
        <taxon>Fabaceae</taxon>
        <taxon>Papilionoideae</taxon>
        <taxon>50 kb inversion clade</taxon>
        <taxon>NPAAA clade</taxon>
        <taxon>Hologalegina</taxon>
        <taxon>IRL clade</taxon>
        <taxon>Trifolieae</taxon>
        <taxon>Trifolium</taxon>
    </lineage>
</organism>
<dbReference type="Gene3D" id="1.25.40.10">
    <property type="entry name" value="Tetratricopeptide repeat domain"/>
    <property type="match status" value="1"/>
</dbReference>
<dbReference type="SMART" id="SM00386">
    <property type="entry name" value="HAT"/>
    <property type="match status" value="1"/>
</dbReference>
<evidence type="ECO:0000256" key="5">
    <source>
        <dbReference type="ARBA" id="ARBA00023242"/>
    </source>
</evidence>
<proteinExistence type="predicted"/>
<evidence type="ECO:0000313" key="6">
    <source>
        <dbReference type="EMBL" id="MCI07338.1"/>
    </source>
</evidence>
<sequence length="128" mass="14866">MNSTLIAYKTWEVEQGNFHDVSIDLIDSYPHVASAYQKAIEMYNARIHLEEQISSQHISDSERLQQYMNYLKFEQSAGTPARIQVLYERAITDFPLSPDLWLDYTRYLDKTLKVLIPLSAVIVVTSQH</sequence>
<evidence type="ECO:0000256" key="3">
    <source>
        <dbReference type="ARBA" id="ARBA00022737"/>
    </source>
</evidence>
<comment type="subcellular location">
    <subcellularLocation>
        <location evidence="1">Nucleus</location>
    </subcellularLocation>
</comment>
<evidence type="ECO:0000313" key="7">
    <source>
        <dbReference type="Proteomes" id="UP000265520"/>
    </source>
</evidence>
<reference evidence="6 7" key="1">
    <citation type="journal article" date="2018" name="Front. Plant Sci.">
        <title>Red Clover (Trifolium pratense) and Zigzag Clover (T. medium) - A Picture of Genomic Similarities and Differences.</title>
        <authorList>
            <person name="Dluhosova J."/>
            <person name="Istvanek J."/>
            <person name="Nedelnik J."/>
            <person name="Repkova J."/>
        </authorList>
    </citation>
    <scope>NUCLEOTIDE SEQUENCE [LARGE SCALE GENOMIC DNA]</scope>
    <source>
        <strain evidence="7">cv. 10/8</strain>
        <tissue evidence="6">Leaf</tissue>
    </source>
</reference>
<evidence type="ECO:0000256" key="4">
    <source>
        <dbReference type="ARBA" id="ARBA00023187"/>
    </source>
</evidence>
<dbReference type="PANTHER" id="PTHR17204:SF25">
    <property type="entry name" value="RRM DOMAIN-CONTAINING PROTEIN"/>
    <property type="match status" value="1"/>
</dbReference>
<evidence type="ECO:0000256" key="1">
    <source>
        <dbReference type="ARBA" id="ARBA00004123"/>
    </source>
</evidence>
<comment type="caution">
    <text evidence="6">The sequence shown here is derived from an EMBL/GenBank/DDBJ whole genome shotgun (WGS) entry which is preliminary data.</text>
</comment>
<dbReference type="InterPro" id="IPR003107">
    <property type="entry name" value="HAT"/>
</dbReference>